<dbReference type="Proteomes" id="UP001230339">
    <property type="component" value="Chromosome"/>
</dbReference>
<reference evidence="2 3" key="1">
    <citation type="submission" date="2023-02" db="EMBL/GenBank/DDBJ databases">
        <title>Evolution of Hrp T3SS in non-pathogenic Pseudomonas fluorescens.</title>
        <authorList>
            <person name="Liao K."/>
            <person name="Wei H."/>
            <person name="Gu Y."/>
        </authorList>
    </citation>
    <scope>NUCLEOTIDE SEQUENCE [LARGE SCALE GENOMIC DNA]</scope>
    <source>
        <strain evidence="2 3">FP205</strain>
    </source>
</reference>
<keyword evidence="1" id="KW-0732">Signal</keyword>
<evidence type="ECO:0000256" key="1">
    <source>
        <dbReference type="SAM" id="SignalP"/>
    </source>
</evidence>
<evidence type="ECO:0000313" key="3">
    <source>
        <dbReference type="Proteomes" id="UP001230339"/>
    </source>
</evidence>
<dbReference type="EMBL" id="CP117449">
    <property type="protein sequence ID" value="WLH10794.1"/>
    <property type="molecule type" value="Genomic_DNA"/>
</dbReference>
<evidence type="ECO:0000313" key="2">
    <source>
        <dbReference type="EMBL" id="WLH10794.1"/>
    </source>
</evidence>
<feature type="chain" id="PRO_5045819686" evidence="1">
    <location>
        <begin position="21"/>
        <end position="126"/>
    </location>
</feature>
<dbReference type="PROSITE" id="PS51257">
    <property type="entry name" value="PROKAR_LIPOPROTEIN"/>
    <property type="match status" value="1"/>
</dbReference>
<name>A0ABY9G5M8_9PSED</name>
<organism evidence="2 3">
    <name type="scientific">Pseudomonas hefeiensis</name>
    <dbReference type="NCBI Taxonomy" id="2738125"/>
    <lineage>
        <taxon>Bacteria</taxon>
        <taxon>Pseudomonadati</taxon>
        <taxon>Pseudomonadota</taxon>
        <taxon>Gammaproteobacteria</taxon>
        <taxon>Pseudomonadales</taxon>
        <taxon>Pseudomonadaceae</taxon>
        <taxon>Pseudomonas</taxon>
    </lineage>
</organism>
<proteinExistence type="predicted"/>
<accession>A0ABY9G5M8</accession>
<dbReference type="RefSeq" id="WP_305384588.1">
    <property type="nucleotide sequence ID" value="NZ_CP117426.1"/>
</dbReference>
<sequence length="126" mass="14115">MKGSSFFAALLLAACLPLHANESHEDYIFQRNRCALAYGLGIHSDPSISNKSIVATGMYMRERGIQMRFAELTVINDKIMKEIMGAKTMKEITGAPDSQIEEWESRAQKITDSDFCKTYLSSLQSN</sequence>
<feature type="signal peptide" evidence="1">
    <location>
        <begin position="1"/>
        <end position="20"/>
    </location>
</feature>
<gene>
    <name evidence="2" type="ORF">PSH57_18090</name>
</gene>
<protein>
    <submittedName>
        <fullName evidence="2">Uncharacterized protein</fullName>
    </submittedName>
</protein>
<keyword evidence="3" id="KW-1185">Reference proteome</keyword>